<name>A0A382DVM4_9ZZZZ</name>
<feature type="transmembrane region" description="Helical" evidence="1">
    <location>
        <begin position="73"/>
        <end position="92"/>
    </location>
</feature>
<dbReference type="InterPro" id="IPR005496">
    <property type="entry name" value="Integral_membrane_TerC"/>
</dbReference>
<keyword evidence="1" id="KW-0472">Membrane</keyword>
<keyword evidence="1" id="KW-1133">Transmembrane helix</keyword>
<reference evidence="2" key="1">
    <citation type="submission" date="2018-05" db="EMBL/GenBank/DDBJ databases">
        <authorList>
            <person name="Lanie J.A."/>
            <person name="Ng W.-L."/>
            <person name="Kazmierczak K.M."/>
            <person name="Andrzejewski T.M."/>
            <person name="Davidsen T.M."/>
            <person name="Wayne K.J."/>
            <person name="Tettelin H."/>
            <person name="Glass J.I."/>
            <person name="Rusch D."/>
            <person name="Podicherti R."/>
            <person name="Tsui H.-C.T."/>
            <person name="Winkler M.E."/>
        </authorList>
    </citation>
    <scope>NUCLEOTIDE SEQUENCE</scope>
</reference>
<accession>A0A382DVM4</accession>
<dbReference type="GO" id="GO:0016020">
    <property type="term" value="C:membrane"/>
    <property type="evidence" value="ECO:0007669"/>
    <property type="project" value="InterPro"/>
</dbReference>
<dbReference type="EMBL" id="UINC01041343">
    <property type="protein sequence ID" value="SVB42480.1"/>
    <property type="molecule type" value="Genomic_DNA"/>
</dbReference>
<gene>
    <name evidence="2" type="ORF">METZ01_LOCUS195334</name>
</gene>
<dbReference type="AlphaFoldDB" id="A0A382DVM4"/>
<proteinExistence type="predicted"/>
<evidence type="ECO:0000313" key="2">
    <source>
        <dbReference type="EMBL" id="SVB42480.1"/>
    </source>
</evidence>
<organism evidence="2">
    <name type="scientific">marine metagenome</name>
    <dbReference type="NCBI Taxonomy" id="408172"/>
    <lineage>
        <taxon>unclassified sequences</taxon>
        <taxon>metagenomes</taxon>
        <taxon>ecological metagenomes</taxon>
    </lineage>
</organism>
<evidence type="ECO:0008006" key="3">
    <source>
        <dbReference type="Google" id="ProtNLM"/>
    </source>
</evidence>
<sequence>ASSVVMKIVFMNAVFSFDSILSAIALVSDSSSNAGESISSTNFWIMVIAIMTGGGLMIWLADSVSEFLQRNRMYEVLGLFILFVVGILLLSEGGELAHLKLFGNEVHAMSKATFYFVITVLVLTEVVQSRYKKKLLQQQKSQRN</sequence>
<dbReference type="Pfam" id="PF03741">
    <property type="entry name" value="TerC"/>
    <property type="match status" value="1"/>
</dbReference>
<evidence type="ECO:0000256" key="1">
    <source>
        <dbReference type="SAM" id="Phobius"/>
    </source>
</evidence>
<feature type="transmembrane region" description="Helical" evidence="1">
    <location>
        <begin position="9"/>
        <end position="28"/>
    </location>
</feature>
<feature type="transmembrane region" description="Helical" evidence="1">
    <location>
        <begin position="112"/>
        <end position="131"/>
    </location>
</feature>
<feature type="transmembrane region" description="Helical" evidence="1">
    <location>
        <begin position="43"/>
        <end position="61"/>
    </location>
</feature>
<protein>
    <recommendedName>
        <fullName evidence="3">Tellurium resistance protein TerC</fullName>
    </recommendedName>
</protein>
<keyword evidence="1" id="KW-0812">Transmembrane</keyword>
<feature type="non-terminal residue" evidence="2">
    <location>
        <position position="1"/>
    </location>
</feature>